<dbReference type="PANTHER" id="PTHR11474">
    <property type="entry name" value="TYROSINASE FAMILY MEMBER"/>
    <property type="match status" value="1"/>
</dbReference>
<protein>
    <recommendedName>
        <fullName evidence="11">Tyrosinase copper-binding domain-containing protein</fullName>
    </recommendedName>
</protein>
<reference evidence="9" key="1">
    <citation type="submission" date="2016-03" db="EMBL/GenBank/DDBJ databases">
        <title>Mechanisms controlling the formation of the plant cell surface in tip-growing cells are functionally conserved among land plants.</title>
        <authorList>
            <person name="Honkanen S."/>
            <person name="Jones V.A."/>
            <person name="Morieri G."/>
            <person name="Champion C."/>
            <person name="Hetherington A.J."/>
            <person name="Kelly S."/>
            <person name="Saint-Marcoux D."/>
            <person name="Proust H."/>
            <person name="Prescott H."/>
            <person name="Dolan L."/>
        </authorList>
    </citation>
    <scope>NUCLEOTIDE SEQUENCE [LARGE SCALE GENOMIC DNA]</scope>
    <source>
        <tissue evidence="9">Whole gametophyte</tissue>
    </source>
</reference>
<evidence type="ECO:0000313" key="9">
    <source>
        <dbReference type="EMBL" id="OAE32829.1"/>
    </source>
</evidence>
<evidence type="ECO:0000256" key="3">
    <source>
        <dbReference type="ARBA" id="ARBA00022723"/>
    </source>
</evidence>
<dbReference type="InterPro" id="IPR022739">
    <property type="entry name" value="Polyphenol_oxidase_cen"/>
</dbReference>
<sequence length="486" mass="55226">MDGFDPQVGPSEGQQLHQSQTRVSRPEVFLVSVTSSKSPILAPDMQTMVRQSSGTKKQTGQQKTAQPRGHTSDWFADTSLELWPEGAISFISLRPMHHTWTSSWGSVQSAPIRLTQTTLDTCHAGNFFGEITHCCPPATYTKGPIVEFIPKRDHIGPHRVRKALQCLAGDELRIYSEQLWRAYDLMKALPMDDPRSFYQQNALHCAYGSGAFIQDGTANLTIDVHFNWYFSPWHRQFIYFHERILQSLLNDTTFSLHFWNFDNNVDGESHGKDGCYRKGYLFPELYSDPSKSTFHANRSERPFMANLPMDLTVLNRSDIPLRFASVAVPRNRELMHRAMAVGNTSLDFHGVEFKHGDPQNLDINGGGSLEFLPHNSVHRWIGGSTALTTHAPEDPIFYVFHSNLERLWDVWQKLGNGRTDPSTPDWLDAEFLFFDENAVVRSVKVRDSLSTEDFGYSYEKVFDESWIFYDNSTSTTPTSPASPTNT</sequence>
<keyword evidence="5" id="KW-0186">Copper</keyword>
<evidence type="ECO:0000259" key="8">
    <source>
        <dbReference type="Pfam" id="PF12142"/>
    </source>
</evidence>
<feature type="domain" description="Tyrosinase copper-binding" evidence="7">
    <location>
        <begin position="195"/>
        <end position="413"/>
    </location>
</feature>
<dbReference type="Pfam" id="PF00264">
    <property type="entry name" value="Tyrosinase"/>
    <property type="match status" value="1"/>
</dbReference>
<dbReference type="InterPro" id="IPR050316">
    <property type="entry name" value="Tyrosinase/Hemocyanin"/>
</dbReference>
<evidence type="ECO:0000256" key="2">
    <source>
        <dbReference type="ARBA" id="ARBA00009928"/>
    </source>
</evidence>
<evidence type="ECO:0000256" key="1">
    <source>
        <dbReference type="ARBA" id="ARBA00001973"/>
    </source>
</evidence>
<dbReference type="Proteomes" id="UP000077202">
    <property type="component" value="Unassembled WGS sequence"/>
</dbReference>
<dbReference type="PRINTS" id="PR00092">
    <property type="entry name" value="TYROSINASE"/>
</dbReference>
<feature type="region of interest" description="Disordered" evidence="6">
    <location>
        <begin position="1"/>
        <end position="25"/>
    </location>
</feature>
<dbReference type="GO" id="GO:0046872">
    <property type="term" value="F:metal ion binding"/>
    <property type="evidence" value="ECO:0007669"/>
    <property type="project" value="UniProtKB-KW"/>
</dbReference>
<gene>
    <name evidence="9" type="ORF">AXG93_786s1280</name>
</gene>
<keyword evidence="10" id="KW-1185">Reference proteome</keyword>
<keyword evidence="3" id="KW-0479">Metal-binding</keyword>
<keyword evidence="4" id="KW-0560">Oxidoreductase</keyword>
<dbReference type="SUPFAM" id="SSF48056">
    <property type="entry name" value="Di-copper centre-containing domain"/>
    <property type="match status" value="1"/>
</dbReference>
<dbReference type="InterPro" id="IPR008922">
    <property type="entry name" value="Di-copper_centre_dom_sf"/>
</dbReference>
<feature type="region of interest" description="Disordered" evidence="6">
    <location>
        <begin position="43"/>
        <end position="71"/>
    </location>
</feature>
<dbReference type="AlphaFoldDB" id="A0A176WIF4"/>
<evidence type="ECO:0000256" key="4">
    <source>
        <dbReference type="ARBA" id="ARBA00023002"/>
    </source>
</evidence>
<evidence type="ECO:0008006" key="11">
    <source>
        <dbReference type="Google" id="ProtNLM"/>
    </source>
</evidence>
<evidence type="ECO:0000256" key="5">
    <source>
        <dbReference type="ARBA" id="ARBA00023008"/>
    </source>
</evidence>
<evidence type="ECO:0000313" key="10">
    <source>
        <dbReference type="Proteomes" id="UP000077202"/>
    </source>
</evidence>
<dbReference type="EMBL" id="LVLJ01000728">
    <property type="protein sequence ID" value="OAE32829.1"/>
    <property type="molecule type" value="Genomic_DNA"/>
</dbReference>
<name>A0A176WIF4_MARPO</name>
<organism evidence="9 10">
    <name type="scientific">Marchantia polymorpha subsp. ruderalis</name>
    <dbReference type="NCBI Taxonomy" id="1480154"/>
    <lineage>
        <taxon>Eukaryota</taxon>
        <taxon>Viridiplantae</taxon>
        <taxon>Streptophyta</taxon>
        <taxon>Embryophyta</taxon>
        <taxon>Marchantiophyta</taxon>
        <taxon>Marchantiopsida</taxon>
        <taxon>Marchantiidae</taxon>
        <taxon>Marchantiales</taxon>
        <taxon>Marchantiaceae</taxon>
        <taxon>Marchantia</taxon>
    </lineage>
</organism>
<evidence type="ECO:0000259" key="7">
    <source>
        <dbReference type="Pfam" id="PF00264"/>
    </source>
</evidence>
<proteinExistence type="inferred from homology"/>
<feature type="compositionally biased region" description="Polar residues" evidence="6">
    <location>
        <begin position="12"/>
        <end position="23"/>
    </location>
</feature>
<dbReference type="PANTHER" id="PTHR11474:SF76">
    <property type="entry name" value="SHKT DOMAIN-CONTAINING PROTEIN"/>
    <property type="match status" value="1"/>
</dbReference>
<comment type="similarity">
    <text evidence="2">Belongs to the tyrosinase family.</text>
</comment>
<evidence type="ECO:0000256" key="6">
    <source>
        <dbReference type="SAM" id="MobiDB-lite"/>
    </source>
</evidence>
<dbReference type="InterPro" id="IPR002227">
    <property type="entry name" value="Tyrosinase_Cu-bd"/>
</dbReference>
<dbReference type="Gene3D" id="1.10.1280.10">
    <property type="entry name" value="Di-copper center containing domain from catechol oxidase"/>
    <property type="match status" value="1"/>
</dbReference>
<dbReference type="Pfam" id="PF12142">
    <property type="entry name" value="PPO1_DWL"/>
    <property type="match status" value="1"/>
</dbReference>
<comment type="caution">
    <text evidence="9">The sequence shown here is derived from an EMBL/GenBank/DDBJ whole genome shotgun (WGS) entry which is preliminary data.</text>
</comment>
<feature type="domain" description="Polyphenol oxidase central" evidence="8">
    <location>
        <begin position="422"/>
        <end position="467"/>
    </location>
</feature>
<accession>A0A176WIF4</accession>
<feature type="compositionally biased region" description="Low complexity" evidence="6">
    <location>
        <begin position="51"/>
        <end position="64"/>
    </location>
</feature>
<dbReference type="GO" id="GO:0004097">
    <property type="term" value="F:catechol oxidase activity"/>
    <property type="evidence" value="ECO:0007669"/>
    <property type="project" value="InterPro"/>
</dbReference>
<comment type="cofactor">
    <cofactor evidence="1">
        <name>Cu(2+)</name>
        <dbReference type="ChEBI" id="CHEBI:29036"/>
    </cofactor>
</comment>